<evidence type="ECO:0000313" key="2">
    <source>
        <dbReference type="EMBL" id="KAK0583522.1"/>
    </source>
</evidence>
<evidence type="ECO:0000256" key="1">
    <source>
        <dbReference type="SAM" id="MobiDB-lite"/>
    </source>
</evidence>
<evidence type="ECO:0008006" key="4">
    <source>
        <dbReference type="Google" id="ProtNLM"/>
    </source>
</evidence>
<evidence type="ECO:0000313" key="3">
    <source>
        <dbReference type="Proteomes" id="UP001168877"/>
    </source>
</evidence>
<dbReference type="EMBL" id="JAUESC010000384">
    <property type="protein sequence ID" value="KAK0583522.1"/>
    <property type="molecule type" value="Genomic_DNA"/>
</dbReference>
<accession>A0AA39RY54</accession>
<feature type="compositionally biased region" description="Basic and acidic residues" evidence="1">
    <location>
        <begin position="294"/>
        <end position="305"/>
    </location>
</feature>
<reference evidence="2" key="1">
    <citation type="journal article" date="2022" name="Plant J.">
        <title>Strategies of tolerance reflected in two North American maple genomes.</title>
        <authorList>
            <person name="McEvoy S.L."/>
            <person name="Sezen U.U."/>
            <person name="Trouern-Trend A."/>
            <person name="McMahon S.M."/>
            <person name="Schaberg P.G."/>
            <person name="Yang J."/>
            <person name="Wegrzyn J.L."/>
            <person name="Swenson N.G."/>
        </authorList>
    </citation>
    <scope>NUCLEOTIDE SEQUENCE</scope>
    <source>
        <strain evidence="2">NS2018</strain>
    </source>
</reference>
<comment type="caution">
    <text evidence="2">The sequence shown here is derived from an EMBL/GenBank/DDBJ whole genome shotgun (WGS) entry which is preliminary data.</text>
</comment>
<dbReference type="AlphaFoldDB" id="A0AA39RY54"/>
<keyword evidence="3" id="KW-1185">Reference proteome</keyword>
<name>A0AA39RY54_ACESA</name>
<reference evidence="2" key="2">
    <citation type="submission" date="2023-06" db="EMBL/GenBank/DDBJ databases">
        <authorList>
            <person name="Swenson N.G."/>
            <person name="Wegrzyn J.L."/>
            <person name="Mcevoy S.L."/>
        </authorList>
    </citation>
    <scope>NUCLEOTIDE SEQUENCE</scope>
    <source>
        <strain evidence="2">NS2018</strain>
        <tissue evidence="2">Leaf</tissue>
    </source>
</reference>
<feature type="region of interest" description="Disordered" evidence="1">
    <location>
        <begin position="291"/>
        <end position="327"/>
    </location>
</feature>
<dbReference type="PANTHER" id="PTHR34427:SF5">
    <property type="entry name" value="DUF4283 DOMAIN-CONTAINING PROTEIN"/>
    <property type="match status" value="1"/>
</dbReference>
<dbReference type="Proteomes" id="UP001168877">
    <property type="component" value="Unassembled WGS sequence"/>
</dbReference>
<sequence length="592" mass="66583">MDLKRELTQDKRQASRALVKEMMVAIQPSDTDWNNRKKDYGRTNDGSKVVPRLVREVNKVFSGQSFTEVVKEKSNLGGIQNRVNLNKVDEMHWDGRSNDVNWLEHCAVGVLNRFTDISFMIKGLLNKNILFDFYYLGDKNVLWFFRSMADRNNFIRNKVDWKDLFSHIGAWSPAITPQARLAWVEFRGIPLDCWCEDFFLRLGWMVGEPLLIDEETLSRNNLMCGRVMILLLGRSKCPDYVKSHWEEEDRESSAEQRRSIDRSDMVEKTAHEVGRAATKVSIQNVTQPIGEGGRFNECREKRGSSREGISSIIGKSKLAGGDQKNNNCKGKEIIAKNSNHQKGRPIEYKEALVIEKEKDIHWSSSSEETEWVPSPKFKGDTSIVELNQMVGGKIVIDLGCGMVQDGGLGPNNGQLIQVDGKDPNEDLHISESGSPKGGVERGLRMDQAMDNNYIRYNDGVGGSQSSSTNSLSHVSDTLMSVSQNSTVSSRPIGINGELHGRWNLEEEVAKVIGKGFALGVLQGSEDGIRIKGTQGEHKKNRSVKWSFSEEVAKVIEVGKALGVNFNGNEECAVEEIRRRESEDVERYRAQHG</sequence>
<protein>
    <recommendedName>
        <fullName evidence="4">DUF4283 domain-containing protein</fullName>
    </recommendedName>
</protein>
<feature type="region of interest" description="Disordered" evidence="1">
    <location>
        <begin position="245"/>
        <end position="265"/>
    </location>
</feature>
<dbReference type="PANTHER" id="PTHR34427">
    <property type="entry name" value="DUF4283 DOMAIN PROTEIN"/>
    <property type="match status" value="1"/>
</dbReference>
<gene>
    <name evidence="2" type="ORF">LWI29_037804</name>
</gene>
<proteinExistence type="predicted"/>
<feature type="compositionally biased region" description="Low complexity" evidence="1">
    <location>
        <begin position="306"/>
        <end position="317"/>
    </location>
</feature>
<organism evidence="2 3">
    <name type="scientific">Acer saccharum</name>
    <name type="common">Sugar maple</name>
    <dbReference type="NCBI Taxonomy" id="4024"/>
    <lineage>
        <taxon>Eukaryota</taxon>
        <taxon>Viridiplantae</taxon>
        <taxon>Streptophyta</taxon>
        <taxon>Embryophyta</taxon>
        <taxon>Tracheophyta</taxon>
        <taxon>Spermatophyta</taxon>
        <taxon>Magnoliopsida</taxon>
        <taxon>eudicotyledons</taxon>
        <taxon>Gunneridae</taxon>
        <taxon>Pentapetalae</taxon>
        <taxon>rosids</taxon>
        <taxon>malvids</taxon>
        <taxon>Sapindales</taxon>
        <taxon>Sapindaceae</taxon>
        <taxon>Hippocastanoideae</taxon>
        <taxon>Acereae</taxon>
        <taxon>Acer</taxon>
    </lineage>
</organism>